<dbReference type="Proteomes" id="UP001338125">
    <property type="component" value="Unassembled WGS sequence"/>
</dbReference>
<dbReference type="EMBL" id="JAVFKD010000001">
    <property type="protein sequence ID" value="KAK5998832.1"/>
    <property type="molecule type" value="Genomic_DNA"/>
</dbReference>
<dbReference type="PANTHER" id="PTHR18829:SF0">
    <property type="entry name" value="PROTEIN YAE1 HOMOLOG"/>
    <property type="match status" value="1"/>
</dbReference>
<evidence type="ECO:0000313" key="13">
    <source>
        <dbReference type="Proteomes" id="UP001338125"/>
    </source>
</evidence>
<dbReference type="InterPro" id="IPR019191">
    <property type="entry name" value="Essential_protein_Yae1_N"/>
</dbReference>
<evidence type="ECO:0000256" key="10">
    <source>
        <dbReference type="SAM" id="MobiDB-lite"/>
    </source>
</evidence>
<dbReference type="InterPro" id="IPR038881">
    <property type="entry name" value="Yae1-like"/>
</dbReference>
<evidence type="ECO:0000259" key="11">
    <source>
        <dbReference type="Pfam" id="PF09811"/>
    </source>
</evidence>
<organism evidence="12 13">
    <name type="scientific">Cladobotryum mycophilum</name>
    <dbReference type="NCBI Taxonomy" id="491253"/>
    <lineage>
        <taxon>Eukaryota</taxon>
        <taxon>Fungi</taxon>
        <taxon>Dikarya</taxon>
        <taxon>Ascomycota</taxon>
        <taxon>Pezizomycotina</taxon>
        <taxon>Sordariomycetes</taxon>
        <taxon>Hypocreomycetidae</taxon>
        <taxon>Hypocreales</taxon>
        <taxon>Hypocreaceae</taxon>
        <taxon>Cladobotryum</taxon>
    </lineage>
</organism>
<evidence type="ECO:0000256" key="3">
    <source>
        <dbReference type="ARBA" id="ARBA00004496"/>
    </source>
</evidence>
<evidence type="ECO:0000256" key="4">
    <source>
        <dbReference type="ARBA" id="ARBA00007096"/>
    </source>
</evidence>
<feature type="region of interest" description="Disordered" evidence="10">
    <location>
        <begin position="266"/>
        <end position="285"/>
    </location>
</feature>
<comment type="similarity">
    <text evidence="4">Belongs to the YAE1 family.</text>
</comment>
<comment type="caution">
    <text evidence="12">The sequence shown here is derived from an EMBL/GenBank/DDBJ whole genome shotgun (WGS) entry which is preliminary data.</text>
</comment>
<reference evidence="12 13" key="1">
    <citation type="submission" date="2024-01" db="EMBL/GenBank/DDBJ databases">
        <title>Complete genome of Cladobotryum mycophilum ATHUM6906.</title>
        <authorList>
            <person name="Christinaki A.C."/>
            <person name="Myridakis A.I."/>
            <person name="Kouvelis V.N."/>
        </authorList>
    </citation>
    <scope>NUCLEOTIDE SEQUENCE [LARGE SCALE GENOMIC DNA]</scope>
    <source>
        <strain evidence="12 13">ATHUM6906</strain>
    </source>
</reference>
<gene>
    <name evidence="12" type="ORF">PT974_01215</name>
</gene>
<comment type="function">
    <text evidence="1">The complex LTO1:YAE1 may function as a target specific adapter that probably recruits apo-RPLI1 to the cytosolic iron-sulfur protein assembly (CIA) complex machinery. May be required for biogenesis of the large ribosomal subunit and initiation of translation.</text>
</comment>
<name>A0ABR0T335_9HYPO</name>
<evidence type="ECO:0000256" key="7">
    <source>
        <dbReference type="ARBA" id="ARBA00018400"/>
    </source>
</evidence>
<proteinExistence type="inferred from homology"/>
<feature type="domain" description="Essential protein Yae1 N-terminal" evidence="11">
    <location>
        <begin position="96"/>
        <end position="134"/>
    </location>
</feature>
<comment type="subunit">
    <text evidence="5">May form a complex with LTO1.</text>
</comment>
<evidence type="ECO:0000256" key="9">
    <source>
        <dbReference type="ARBA" id="ARBA00023242"/>
    </source>
</evidence>
<dbReference type="Pfam" id="PF09811">
    <property type="entry name" value="Yae1_N"/>
    <property type="match status" value="1"/>
</dbReference>
<keyword evidence="13" id="KW-1185">Reference proteome</keyword>
<evidence type="ECO:0000256" key="6">
    <source>
        <dbReference type="ARBA" id="ARBA00017286"/>
    </source>
</evidence>
<keyword evidence="9" id="KW-0539">Nucleus</keyword>
<accession>A0ABR0T335</accession>
<dbReference type="PANTHER" id="PTHR18829">
    <property type="entry name" value="PROTEIN YAE1 HOMOLOG"/>
    <property type="match status" value="1"/>
</dbReference>
<evidence type="ECO:0000313" key="12">
    <source>
        <dbReference type="EMBL" id="KAK5998832.1"/>
    </source>
</evidence>
<sequence length="285" mass="29967">MHFQPIDHSGGDDAYLAQGGGGGGAGGALDLEVAQGRADISDTYDPFDDVFGSSGEAVEAEASLDRPGSHNHHSTTDTAAHPSDIHRLQTEHTTAGYREGITAAKESTVQAGFDEGFSLGATIGLAAGQLLGTLQGIEEALKNVKNQHHPDDSSGSNAADPANNLLAEAREELSITRIFSPEFWAPDGNWSYDVQHAAGGEEVLFPDVASAHPLIKKWTGIVDEQIKLWKMNRTVMGVEEGEGEGEGGEERRILPVGDEPALISLAAPTATATTTSTSSKKALDW</sequence>
<evidence type="ECO:0000256" key="5">
    <source>
        <dbReference type="ARBA" id="ARBA00011427"/>
    </source>
</evidence>
<protein>
    <recommendedName>
        <fullName evidence="7">Protein YAE1</fullName>
    </recommendedName>
    <alternativeName>
        <fullName evidence="6">Protein yae1</fullName>
    </alternativeName>
</protein>
<evidence type="ECO:0000256" key="2">
    <source>
        <dbReference type="ARBA" id="ARBA00004123"/>
    </source>
</evidence>
<evidence type="ECO:0000256" key="8">
    <source>
        <dbReference type="ARBA" id="ARBA00022490"/>
    </source>
</evidence>
<feature type="region of interest" description="Disordered" evidence="10">
    <location>
        <begin position="58"/>
        <end position="86"/>
    </location>
</feature>
<keyword evidence="8" id="KW-0963">Cytoplasm</keyword>
<evidence type="ECO:0000256" key="1">
    <source>
        <dbReference type="ARBA" id="ARBA00003836"/>
    </source>
</evidence>
<comment type="subcellular location">
    <subcellularLocation>
        <location evidence="3">Cytoplasm</location>
    </subcellularLocation>
    <subcellularLocation>
        <location evidence="2">Nucleus</location>
    </subcellularLocation>
</comment>